<evidence type="ECO:0000313" key="1">
    <source>
        <dbReference type="EMBL" id="SOQ35618.1"/>
    </source>
</evidence>
<dbReference type="AlphaFoldDB" id="A0A2H1V449"/>
<accession>A0A2H1V449</accession>
<sequence>MISFIKRHSLRVSAGLAMQCSFWPSDAQTHMKQVSSSAPTDMCDRLLRVRLYSSDASEFRSTCCSFSLTLRTVRPGTHLYLESSFPTSFKPTDGRSKASKMLLIADGVVEREGEGEEEHGSEFDVHGAVGADSWHPTIAMVVHLPILFYFGPRGDHLVRFHAVHGSQVPVDAGGLQPGFVWTQPAFVHQPQPQPPVCHQTRNNNLWITQRIAPRQSCSQIKTEGLTADEVCSAAEVLRHVVLPHHPPRSVPLLVLVAVQYIKYSTTLVLPSSGASSFSFNTLRSVQGFTMTSSSVLNKN</sequence>
<dbReference type="EMBL" id="ODYU01000582">
    <property type="protein sequence ID" value="SOQ35618.1"/>
    <property type="molecule type" value="Genomic_DNA"/>
</dbReference>
<proteinExistence type="predicted"/>
<reference evidence="1" key="1">
    <citation type="submission" date="2016-07" db="EMBL/GenBank/DDBJ databases">
        <authorList>
            <person name="Bretaudeau A."/>
        </authorList>
    </citation>
    <scope>NUCLEOTIDE SEQUENCE</scope>
    <source>
        <strain evidence="1">Rice</strain>
        <tissue evidence="1">Whole body</tissue>
    </source>
</reference>
<gene>
    <name evidence="1" type="ORF">SFRICE_008759</name>
</gene>
<organism evidence="1">
    <name type="scientific">Spodoptera frugiperda</name>
    <name type="common">Fall armyworm</name>
    <dbReference type="NCBI Taxonomy" id="7108"/>
    <lineage>
        <taxon>Eukaryota</taxon>
        <taxon>Metazoa</taxon>
        <taxon>Ecdysozoa</taxon>
        <taxon>Arthropoda</taxon>
        <taxon>Hexapoda</taxon>
        <taxon>Insecta</taxon>
        <taxon>Pterygota</taxon>
        <taxon>Neoptera</taxon>
        <taxon>Endopterygota</taxon>
        <taxon>Lepidoptera</taxon>
        <taxon>Glossata</taxon>
        <taxon>Ditrysia</taxon>
        <taxon>Noctuoidea</taxon>
        <taxon>Noctuidae</taxon>
        <taxon>Amphipyrinae</taxon>
        <taxon>Spodoptera</taxon>
    </lineage>
</organism>
<name>A0A2H1V449_SPOFR</name>
<protein>
    <submittedName>
        <fullName evidence="1">SFRICE_008759</fullName>
    </submittedName>
</protein>